<feature type="compositionally biased region" description="Low complexity" evidence="1">
    <location>
        <begin position="99"/>
        <end position="111"/>
    </location>
</feature>
<gene>
    <name evidence="2" type="ORF">PSTG_12957</name>
</gene>
<evidence type="ECO:0000313" key="2">
    <source>
        <dbReference type="EMBL" id="KNE93674.1"/>
    </source>
</evidence>
<feature type="compositionally biased region" description="Basic and acidic residues" evidence="1">
    <location>
        <begin position="67"/>
        <end position="86"/>
    </location>
</feature>
<proteinExistence type="predicted"/>
<feature type="compositionally biased region" description="Polar residues" evidence="1">
    <location>
        <begin position="212"/>
        <end position="238"/>
    </location>
</feature>
<feature type="compositionally biased region" description="Basic and acidic residues" evidence="1">
    <location>
        <begin position="138"/>
        <end position="152"/>
    </location>
</feature>
<feature type="region of interest" description="Disordered" evidence="1">
    <location>
        <begin position="1"/>
        <end position="302"/>
    </location>
</feature>
<dbReference type="OrthoDB" id="2501663at2759"/>
<reference evidence="3" key="2">
    <citation type="submission" date="2014-03" db="EMBL/GenBank/DDBJ databases">
        <title>The Genome Sequence of Puccinia striiformis f. sp. tritici PST-78.</title>
        <authorList>
            <consortium name="The Broad Institute Genome Sequencing Platform"/>
            <person name="Cuomo C."/>
            <person name="Hulbert S."/>
            <person name="Chen X."/>
            <person name="Walker B."/>
            <person name="Young S.K."/>
            <person name="Zeng Q."/>
            <person name="Gargeya S."/>
            <person name="Fitzgerald M."/>
            <person name="Haas B."/>
            <person name="Abouelleil A."/>
            <person name="Alvarado L."/>
            <person name="Arachchi H.M."/>
            <person name="Berlin A.M."/>
            <person name="Chapman S.B."/>
            <person name="Goldberg J."/>
            <person name="Griggs A."/>
            <person name="Gujja S."/>
            <person name="Hansen M."/>
            <person name="Howarth C."/>
            <person name="Imamovic A."/>
            <person name="Larimer J."/>
            <person name="McCowan C."/>
            <person name="Montmayeur A."/>
            <person name="Murphy C."/>
            <person name="Neiman D."/>
            <person name="Pearson M."/>
            <person name="Priest M."/>
            <person name="Roberts A."/>
            <person name="Saif S."/>
            <person name="Shea T."/>
            <person name="Sisk P."/>
            <person name="Sykes S."/>
            <person name="Wortman J."/>
            <person name="Nusbaum C."/>
            <person name="Birren B."/>
        </authorList>
    </citation>
    <scope>NUCLEOTIDE SEQUENCE [LARGE SCALE GENOMIC DNA]</scope>
    <source>
        <strain evidence="3">race PST-78</strain>
    </source>
</reference>
<feature type="compositionally biased region" description="Polar residues" evidence="1">
    <location>
        <begin position="290"/>
        <end position="302"/>
    </location>
</feature>
<reference evidence="2" key="1">
    <citation type="submission" date="2014-03" db="EMBL/GenBank/DDBJ databases">
        <title>Cloning and expression analysis of gamma-glutamylcysteines synthetase in perennial ryegrass.</title>
        <authorList>
            <person name="Wei S."/>
            <person name="Sun Z."/>
        </authorList>
    </citation>
    <scope>NUCLEOTIDE SEQUENCE</scope>
    <source>
        <strain evidence="2">Race PST-78</strain>
    </source>
</reference>
<name>A0A0L0V3V9_9BASI</name>
<sequence length="345" mass="37434">MASPQNTTNPTRGGNQARKTADPKPMNSTKQSRVEPAKGQTNNNSGKKPSHNKAGPGEQRVAKSNPGRKDTRTKTDDVTKLVERFKMTTLSEYSDKPGSTTSVSTLVTVTQTRHERQQPNQNTKAINNTNGRSAAKNLDQKPHQKNQNEHGKPNKPSAGRSAGPNNTGNRGSEKNPKPANSAPFPSANNSTNNVDKKPKPSKPQQQQLRQPNSSNKPTTSKPNSTGPSAKSRNPTDSTTTRKEQVTYLHKFDHSKASTPSNVQSQNQDMNRSMVLANSNNTSSRTLSNTVQSTPNQSSNLPTMSLPSLVSVPQILQLHHQTTSAAHKGFVKVQVSKKITTSNQSR</sequence>
<feature type="compositionally biased region" description="Polar residues" evidence="1">
    <location>
        <begin position="118"/>
        <end position="132"/>
    </location>
</feature>
<evidence type="ECO:0000313" key="3">
    <source>
        <dbReference type="Proteomes" id="UP000054564"/>
    </source>
</evidence>
<dbReference type="AlphaFoldDB" id="A0A0L0V3V9"/>
<dbReference type="EMBL" id="AJIL01000132">
    <property type="protein sequence ID" value="KNE93674.1"/>
    <property type="molecule type" value="Genomic_DNA"/>
</dbReference>
<feature type="compositionally biased region" description="Low complexity" evidence="1">
    <location>
        <begin position="277"/>
        <end position="289"/>
    </location>
</feature>
<dbReference type="EMBL" id="AJIL01000132">
    <property type="protein sequence ID" value="KNE93676.1"/>
    <property type="molecule type" value="Genomic_DNA"/>
</dbReference>
<comment type="caution">
    <text evidence="2">The sequence shown here is derived from an EMBL/GenBank/DDBJ whole genome shotgun (WGS) entry which is preliminary data.</text>
</comment>
<dbReference type="EMBL" id="AJIL01000132">
    <property type="protein sequence ID" value="KNE93675.1"/>
    <property type="molecule type" value="Genomic_DNA"/>
</dbReference>
<evidence type="ECO:0000256" key="1">
    <source>
        <dbReference type="SAM" id="MobiDB-lite"/>
    </source>
</evidence>
<feature type="compositionally biased region" description="Basic and acidic residues" evidence="1">
    <location>
        <begin position="239"/>
        <end position="255"/>
    </location>
</feature>
<feature type="compositionally biased region" description="Low complexity" evidence="1">
    <location>
        <begin position="202"/>
        <end position="211"/>
    </location>
</feature>
<feature type="compositionally biased region" description="Polar residues" evidence="1">
    <location>
        <begin position="256"/>
        <end position="270"/>
    </location>
</feature>
<dbReference type="Proteomes" id="UP000054564">
    <property type="component" value="Unassembled WGS sequence"/>
</dbReference>
<keyword evidence="3" id="KW-1185">Reference proteome</keyword>
<organism evidence="2 3">
    <name type="scientific">Puccinia striiformis f. sp. tritici PST-78</name>
    <dbReference type="NCBI Taxonomy" id="1165861"/>
    <lineage>
        <taxon>Eukaryota</taxon>
        <taxon>Fungi</taxon>
        <taxon>Dikarya</taxon>
        <taxon>Basidiomycota</taxon>
        <taxon>Pucciniomycotina</taxon>
        <taxon>Pucciniomycetes</taxon>
        <taxon>Pucciniales</taxon>
        <taxon>Pucciniaceae</taxon>
        <taxon>Puccinia</taxon>
    </lineage>
</organism>
<accession>A0A0L0V3V9</accession>
<protein>
    <submittedName>
        <fullName evidence="2">Uncharacterized protein</fullName>
    </submittedName>
</protein>
<feature type="compositionally biased region" description="Polar residues" evidence="1">
    <location>
        <begin position="1"/>
        <end position="18"/>
    </location>
</feature>